<evidence type="ECO:0000313" key="5">
    <source>
        <dbReference type="Proteomes" id="UP000649799"/>
    </source>
</evidence>
<name>A0ABX0HAU0_9BACT</name>
<evidence type="ECO:0000259" key="3">
    <source>
        <dbReference type="Pfam" id="PF18925"/>
    </source>
</evidence>
<dbReference type="EMBL" id="JAANYN010000004">
    <property type="protein sequence ID" value="NHE57551.1"/>
    <property type="molecule type" value="Genomic_DNA"/>
</dbReference>
<keyword evidence="2" id="KW-1133">Transmembrane helix</keyword>
<keyword evidence="2" id="KW-0812">Transmembrane</keyword>
<evidence type="ECO:0000256" key="2">
    <source>
        <dbReference type="SAM" id="Phobius"/>
    </source>
</evidence>
<comment type="caution">
    <text evidence="4">The sequence shown here is derived from an EMBL/GenBank/DDBJ whole genome shotgun (WGS) entry which is preliminary data.</text>
</comment>
<dbReference type="RefSeq" id="WP_166147153.1">
    <property type="nucleotide sequence ID" value="NZ_JAANYN010000004.1"/>
</dbReference>
<accession>A0ABX0HAU0</accession>
<evidence type="ECO:0000256" key="1">
    <source>
        <dbReference type="SAM" id="MobiDB-lite"/>
    </source>
</evidence>
<feature type="compositionally biased region" description="Basic and acidic residues" evidence="1">
    <location>
        <begin position="64"/>
        <end position="73"/>
    </location>
</feature>
<dbReference type="Pfam" id="PF18925">
    <property type="entry name" value="DUF5675"/>
    <property type="match status" value="1"/>
</dbReference>
<dbReference type="Proteomes" id="UP000649799">
    <property type="component" value="Unassembled WGS sequence"/>
</dbReference>
<reference evidence="4 5" key="1">
    <citation type="submission" date="2020-03" db="EMBL/GenBank/DDBJ databases">
        <title>Cyclobacterium plantarum sp. nov., a marine bacterium isolated from a coastal-marine wetland.</title>
        <authorList>
            <person name="Sanchez-Porro C."/>
            <person name="Ventosa A."/>
            <person name="Amoozegar M."/>
        </authorList>
    </citation>
    <scope>NUCLEOTIDE SEQUENCE [LARGE SCALE GENOMIC DNA]</scope>
    <source>
        <strain evidence="4 5">GBPx2</strain>
    </source>
</reference>
<protein>
    <recommendedName>
        <fullName evidence="3">DUF5675 domain-containing protein</fullName>
    </recommendedName>
</protein>
<keyword evidence="2" id="KW-0472">Membrane</keyword>
<proteinExistence type="predicted"/>
<feature type="region of interest" description="Disordered" evidence="1">
    <location>
        <begin position="60"/>
        <end position="80"/>
    </location>
</feature>
<feature type="transmembrane region" description="Helical" evidence="2">
    <location>
        <begin position="30"/>
        <end position="49"/>
    </location>
</feature>
<organism evidence="4 5">
    <name type="scientific">Cyclobacterium plantarum</name>
    <dbReference type="NCBI Taxonomy" id="2716263"/>
    <lineage>
        <taxon>Bacteria</taxon>
        <taxon>Pseudomonadati</taxon>
        <taxon>Bacteroidota</taxon>
        <taxon>Cytophagia</taxon>
        <taxon>Cytophagales</taxon>
        <taxon>Cyclobacteriaceae</taxon>
        <taxon>Cyclobacterium</taxon>
    </lineage>
</organism>
<gene>
    <name evidence="4" type="ORF">G9Q97_12090</name>
</gene>
<evidence type="ECO:0000313" key="4">
    <source>
        <dbReference type="EMBL" id="NHE57551.1"/>
    </source>
</evidence>
<feature type="domain" description="DUF5675" evidence="3">
    <location>
        <begin position="111"/>
        <end position="237"/>
    </location>
</feature>
<keyword evidence="5" id="KW-1185">Reference proteome</keyword>
<dbReference type="InterPro" id="IPR043732">
    <property type="entry name" value="DUF5675"/>
</dbReference>
<sequence>MKRFAGLLLLALVILTVAFFIYNPQVIENIWMWLVGFIGYIIYFLNKGADSIKNLFKKSPFSESPDKGKESSDKVPLTQLGNKEPDLAHLESLFNKIQGEEESLSQTDLTVLRYTDDGKTTLGLLYVDGRFFAYTLEDTHRDEKISGNTRIPEGRYPLSFNPNLTELTQRYRNRFPWFEYHIEIQNIPNYDLVYIHIGNTHQDTRGCILLADGVNAASAEKMVTHSQKAYERFYQSIYPRVSSNTPLSIRILNEDWIKKAYIKSTTSQAIPQT</sequence>